<dbReference type="AlphaFoldDB" id="A0A917UHJ3"/>
<reference evidence="1" key="1">
    <citation type="journal article" date="2014" name="Int. J. Syst. Evol. Microbiol.">
        <title>Complete genome sequence of Corynebacterium casei LMG S-19264T (=DSM 44701T), isolated from a smear-ripened cheese.</title>
        <authorList>
            <consortium name="US DOE Joint Genome Institute (JGI-PGF)"/>
            <person name="Walter F."/>
            <person name="Albersmeier A."/>
            <person name="Kalinowski J."/>
            <person name="Ruckert C."/>
        </authorList>
    </citation>
    <scope>NUCLEOTIDE SEQUENCE</scope>
    <source>
        <strain evidence="1">CGMCC 4.7110</strain>
    </source>
</reference>
<comment type="caution">
    <text evidence="1">The sequence shown here is derived from an EMBL/GenBank/DDBJ whole genome shotgun (WGS) entry which is preliminary data.</text>
</comment>
<accession>A0A917UHJ3</accession>
<dbReference type="Proteomes" id="UP000653411">
    <property type="component" value="Unassembled WGS sequence"/>
</dbReference>
<sequence>MSATVWSDAPIYERLIRERGDVAADARKTAEATWREVGRAMDFRLPGIGGHIATHDVRPR</sequence>
<reference evidence="1" key="2">
    <citation type="submission" date="2020-09" db="EMBL/GenBank/DDBJ databases">
        <authorList>
            <person name="Sun Q."/>
            <person name="Zhou Y."/>
        </authorList>
    </citation>
    <scope>NUCLEOTIDE SEQUENCE</scope>
    <source>
        <strain evidence="1">CGMCC 4.7110</strain>
    </source>
</reference>
<protein>
    <submittedName>
        <fullName evidence="1">Uncharacterized protein</fullName>
    </submittedName>
</protein>
<proteinExistence type="predicted"/>
<name>A0A917UHJ3_9ACTN</name>
<dbReference type="EMBL" id="BMML01000003">
    <property type="protein sequence ID" value="GGM95297.1"/>
    <property type="molecule type" value="Genomic_DNA"/>
</dbReference>
<evidence type="ECO:0000313" key="2">
    <source>
        <dbReference type="Proteomes" id="UP000653411"/>
    </source>
</evidence>
<gene>
    <name evidence="1" type="ORF">GCM10011578_014640</name>
</gene>
<organism evidence="1 2">
    <name type="scientific">Streptomyces fuscichromogenes</name>
    <dbReference type="NCBI Taxonomy" id="1324013"/>
    <lineage>
        <taxon>Bacteria</taxon>
        <taxon>Bacillati</taxon>
        <taxon>Actinomycetota</taxon>
        <taxon>Actinomycetes</taxon>
        <taxon>Kitasatosporales</taxon>
        <taxon>Streptomycetaceae</taxon>
        <taxon>Streptomyces</taxon>
    </lineage>
</organism>
<keyword evidence="2" id="KW-1185">Reference proteome</keyword>
<evidence type="ECO:0000313" key="1">
    <source>
        <dbReference type="EMBL" id="GGM95297.1"/>
    </source>
</evidence>